<keyword evidence="5 11" id="KW-0597">Phosphoprotein</keyword>
<evidence type="ECO:0000256" key="3">
    <source>
        <dbReference type="ARBA" id="ARBA00012438"/>
    </source>
</evidence>
<name>K9YI49_CYASC</name>
<dbReference type="InterPro" id="IPR007895">
    <property type="entry name" value="MASE1"/>
</dbReference>
<keyword evidence="8 13" id="KW-1133">Transmembrane helix</keyword>
<evidence type="ECO:0000256" key="6">
    <source>
        <dbReference type="ARBA" id="ARBA00022692"/>
    </source>
</evidence>
<feature type="domain" description="Histidine kinase" evidence="14">
    <location>
        <begin position="382"/>
        <end position="620"/>
    </location>
</feature>
<dbReference type="InterPro" id="IPR011006">
    <property type="entry name" value="CheY-like_superfamily"/>
</dbReference>
<dbReference type="PROSITE" id="PS50110">
    <property type="entry name" value="RESPONSE_REGULATORY"/>
    <property type="match status" value="1"/>
</dbReference>
<evidence type="ECO:0000256" key="11">
    <source>
        <dbReference type="PROSITE-ProRule" id="PRU00169"/>
    </source>
</evidence>
<evidence type="ECO:0000313" key="17">
    <source>
        <dbReference type="Proteomes" id="UP000010483"/>
    </source>
</evidence>
<protein>
    <recommendedName>
        <fullName evidence="3">histidine kinase</fullName>
        <ecNumber evidence="3">2.7.13.3</ecNumber>
    </recommendedName>
</protein>
<dbReference type="EC" id="2.7.13.3" evidence="3"/>
<dbReference type="SUPFAM" id="SSF47384">
    <property type="entry name" value="Homodimeric domain of signal transducing histidine kinase"/>
    <property type="match status" value="1"/>
</dbReference>
<dbReference type="HOGENOM" id="CLU_000445_114_68_3"/>
<evidence type="ECO:0000256" key="9">
    <source>
        <dbReference type="ARBA" id="ARBA00023012"/>
    </source>
</evidence>
<dbReference type="Gene3D" id="1.10.287.130">
    <property type="match status" value="1"/>
</dbReference>
<dbReference type="GO" id="GO:0005886">
    <property type="term" value="C:plasma membrane"/>
    <property type="evidence" value="ECO:0007669"/>
    <property type="project" value="UniProtKB-SubCell"/>
</dbReference>
<evidence type="ECO:0000256" key="12">
    <source>
        <dbReference type="SAM" id="Coils"/>
    </source>
</evidence>
<evidence type="ECO:0000256" key="8">
    <source>
        <dbReference type="ARBA" id="ARBA00022989"/>
    </source>
</evidence>
<keyword evidence="7 16" id="KW-0418">Kinase</keyword>
<dbReference type="SUPFAM" id="SSF52172">
    <property type="entry name" value="CheY-like"/>
    <property type="match status" value="1"/>
</dbReference>
<evidence type="ECO:0000313" key="16">
    <source>
        <dbReference type="EMBL" id="AFZ46075.1"/>
    </source>
</evidence>
<keyword evidence="4" id="KW-1003">Cell membrane</keyword>
<dbReference type="CDD" id="cd00082">
    <property type="entry name" value="HisKA"/>
    <property type="match status" value="1"/>
</dbReference>
<dbReference type="Pfam" id="PF00072">
    <property type="entry name" value="Response_reg"/>
    <property type="match status" value="1"/>
</dbReference>
<evidence type="ECO:0000256" key="5">
    <source>
        <dbReference type="ARBA" id="ARBA00022553"/>
    </source>
</evidence>
<keyword evidence="6 13" id="KW-0812">Transmembrane</keyword>
<proteinExistence type="predicted"/>
<evidence type="ECO:0000259" key="14">
    <source>
        <dbReference type="PROSITE" id="PS50109"/>
    </source>
</evidence>
<accession>K9YI49</accession>
<comment type="subcellular location">
    <subcellularLocation>
        <location evidence="2">Cell membrane</location>
        <topology evidence="2">Multi-pass membrane protein</topology>
    </subcellularLocation>
</comment>
<dbReference type="InterPro" id="IPR001789">
    <property type="entry name" value="Sig_transdc_resp-reg_receiver"/>
</dbReference>
<feature type="transmembrane region" description="Helical" evidence="13">
    <location>
        <begin position="141"/>
        <end position="166"/>
    </location>
</feature>
<dbReference type="Gene3D" id="3.30.565.10">
    <property type="entry name" value="Histidine kinase-like ATPase, C-terminal domain"/>
    <property type="match status" value="1"/>
</dbReference>
<evidence type="ECO:0000256" key="1">
    <source>
        <dbReference type="ARBA" id="ARBA00000085"/>
    </source>
</evidence>
<comment type="catalytic activity">
    <reaction evidence="1">
        <text>ATP + protein L-histidine = ADP + protein N-phospho-L-histidine.</text>
        <dbReference type="EC" id="2.7.13.3"/>
    </reaction>
</comment>
<dbReference type="Pfam" id="PF05231">
    <property type="entry name" value="MASE1"/>
    <property type="match status" value="1"/>
</dbReference>
<dbReference type="SMART" id="SM00448">
    <property type="entry name" value="REC"/>
    <property type="match status" value="1"/>
</dbReference>
<dbReference type="PANTHER" id="PTHR45339:SF1">
    <property type="entry name" value="HYBRID SIGNAL TRANSDUCTION HISTIDINE KINASE J"/>
    <property type="match status" value="1"/>
</dbReference>
<feature type="transmembrane region" description="Helical" evidence="13">
    <location>
        <begin position="212"/>
        <end position="230"/>
    </location>
</feature>
<feature type="transmembrane region" description="Helical" evidence="13">
    <location>
        <begin position="287"/>
        <end position="307"/>
    </location>
</feature>
<dbReference type="Proteomes" id="UP000010483">
    <property type="component" value="Chromosome"/>
</dbReference>
<evidence type="ECO:0000256" key="10">
    <source>
        <dbReference type="ARBA" id="ARBA00023136"/>
    </source>
</evidence>
<dbReference type="KEGG" id="csn:Cyast_0092"/>
<dbReference type="Pfam" id="PF00512">
    <property type="entry name" value="HisKA"/>
    <property type="match status" value="1"/>
</dbReference>
<organism evidence="16 17">
    <name type="scientific">Cyanobacterium stanieri (strain ATCC 29140 / PCC 7202)</name>
    <dbReference type="NCBI Taxonomy" id="292563"/>
    <lineage>
        <taxon>Bacteria</taxon>
        <taxon>Bacillati</taxon>
        <taxon>Cyanobacteriota</taxon>
        <taxon>Cyanophyceae</taxon>
        <taxon>Oscillatoriophycideae</taxon>
        <taxon>Chroococcales</taxon>
        <taxon>Geminocystaceae</taxon>
        <taxon>Cyanobacterium</taxon>
    </lineage>
</organism>
<dbReference type="PRINTS" id="PR00344">
    <property type="entry name" value="BCTRLSENSOR"/>
</dbReference>
<feature type="domain" description="Response regulatory" evidence="15">
    <location>
        <begin position="640"/>
        <end position="754"/>
    </location>
</feature>
<dbReference type="InterPro" id="IPR036097">
    <property type="entry name" value="HisK_dim/P_sf"/>
</dbReference>
<dbReference type="GO" id="GO:0000155">
    <property type="term" value="F:phosphorelay sensor kinase activity"/>
    <property type="evidence" value="ECO:0007669"/>
    <property type="project" value="InterPro"/>
</dbReference>
<dbReference type="SMART" id="SM00388">
    <property type="entry name" value="HisKA"/>
    <property type="match status" value="1"/>
</dbReference>
<feature type="modified residue" description="4-aspartylphosphate" evidence="11">
    <location>
        <position position="689"/>
    </location>
</feature>
<feature type="coiled-coil region" evidence="12">
    <location>
        <begin position="317"/>
        <end position="382"/>
    </location>
</feature>
<dbReference type="STRING" id="292563.Cyast_0092"/>
<dbReference type="SUPFAM" id="SSF55874">
    <property type="entry name" value="ATPase domain of HSP90 chaperone/DNA topoisomerase II/histidine kinase"/>
    <property type="match status" value="1"/>
</dbReference>
<dbReference type="Gene3D" id="3.40.50.2300">
    <property type="match status" value="1"/>
</dbReference>
<gene>
    <name evidence="16" type="ordered locus">Cyast_0092</name>
</gene>
<dbReference type="InterPro" id="IPR003661">
    <property type="entry name" value="HisK_dim/P_dom"/>
</dbReference>
<feature type="transmembrane region" description="Helical" evidence="13">
    <location>
        <begin position="20"/>
        <end position="40"/>
    </location>
</feature>
<reference evidence="17" key="1">
    <citation type="journal article" date="2013" name="Proc. Natl. Acad. Sci. U.S.A.">
        <title>Improving the coverage of the cyanobacterial phylum using diversity-driven genome sequencing.</title>
        <authorList>
            <person name="Shih P.M."/>
            <person name="Wu D."/>
            <person name="Latifi A."/>
            <person name="Axen S.D."/>
            <person name="Fewer D.P."/>
            <person name="Talla E."/>
            <person name="Calteau A."/>
            <person name="Cai F."/>
            <person name="Tandeau de Marsac N."/>
            <person name="Rippka R."/>
            <person name="Herdman M."/>
            <person name="Sivonen K."/>
            <person name="Coursin T."/>
            <person name="Laurent T."/>
            <person name="Goodwin L."/>
            <person name="Nolan M."/>
            <person name="Davenport K.W."/>
            <person name="Han C.S."/>
            <person name="Rubin E.M."/>
            <person name="Eisen J.A."/>
            <person name="Woyke T."/>
            <person name="Gugger M."/>
            <person name="Kerfeld C.A."/>
        </authorList>
    </citation>
    <scope>NUCLEOTIDE SEQUENCE [LARGE SCALE GENOMIC DNA]</scope>
    <source>
        <strain evidence="17">ATCC 29140 / PCC 7202</strain>
    </source>
</reference>
<feature type="transmembrane region" description="Helical" evidence="13">
    <location>
        <begin position="52"/>
        <end position="79"/>
    </location>
</feature>
<evidence type="ECO:0000256" key="2">
    <source>
        <dbReference type="ARBA" id="ARBA00004651"/>
    </source>
</evidence>
<dbReference type="CDD" id="cd17546">
    <property type="entry name" value="REC_hyHK_CKI1_RcsC-like"/>
    <property type="match status" value="1"/>
</dbReference>
<dbReference type="BioCyc" id="CSTA292563:G1353-91-MONOMER"/>
<keyword evidence="7 16" id="KW-0808">Transferase</keyword>
<dbReference type="InterPro" id="IPR005467">
    <property type="entry name" value="His_kinase_dom"/>
</dbReference>
<dbReference type="Pfam" id="PF02518">
    <property type="entry name" value="HATPase_c"/>
    <property type="match status" value="1"/>
</dbReference>
<evidence type="ECO:0000256" key="4">
    <source>
        <dbReference type="ARBA" id="ARBA00022475"/>
    </source>
</evidence>
<dbReference type="InterPro" id="IPR003594">
    <property type="entry name" value="HATPase_dom"/>
</dbReference>
<dbReference type="InterPro" id="IPR036890">
    <property type="entry name" value="HATPase_C_sf"/>
</dbReference>
<evidence type="ECO:0000256" key="7">
    <source>
        <dbReference type="ARBA" id="ARBA00022777"/>
    </source>
</evidence>
<dbReference type="eggNOG" id="COG2205">
    <property type="taxonomic scope" value="Bacteria"/>
</dbReference>
<keyword evidence="12" id="KW-0175">Coiled coil</keyword>
<evidence type="ECO:0000256" key="13">
    <source>
        <dbReference type="SAM" id="Phobius"/>
    </source>
</evidence>
<dbReference type="SMART" id="SM00387">
    <property type="entry name" value="HATPase_c"/>
    <property type="match status" value="1"/>
</dbReference>
<sequence length="756" mass="86022">MKCFSSIIKQYDFNPLHVSWWKQILVAILYFLTALLSISFTTYPNTGSTPIWIPGGIAVGLLFIWGYSLWLGVFLGIFIAEFTIYQGWASLSNLLLILLLTIVTSLGKIIATLWSESRNTNNPEELSSRYFLHSAKNTVQFIVFGSFISHIPIGIICASLVCGFGNAPWNLFPAIAITWWLSDSFGILIFTPLIVAWQKQINNFIKLIKKQWLEALIIIFLTLVLNQTTYTDYHLEYFFIPLLVWTVFRFYELGATSVVLIISILLVIETVRGNTSFVRESSRDSLLLLQSFVACISMTTLILSAVLNENSYAKKELIKFNQLLLNKNNQLEELNHQKELQTQAKEKILIDYNKILEKQLSLKKAKQEAENLTQQKTQFLASLSDEFRNPMSGVLGVAEMLANTELTEEQKNYIQTIRNTGSNLLKSVNDILDFSSIEVGNLVLEQQKLTIEEIIKSVFVLFVKKAEESQLNFTFSIPHNLPSFLGDAPRIRQILFNILDNAFKFTKQGSISIVVKETNLCSENNDLSLNNKCLMFMIKDTGIGIKGEDISHIFEPFNQKHNNISRKLGLVIAKSLVSVMGGTLWIESKGNIAGNPPPQWCYSSTSFQGSTVYFTLHLQPFVENKDNSFDNKALVLSTLKILVAEDNRINQKVFKFYLQKLGIYPDIANNGLEVLAQLEKHNYDGIFIDINMPKMDGFLTIENIRNKYKNNHFIIAVHPHITDNKDYYLSLGFDDCINKPMAFDDIKQIIDQIKKS</sequence>
<dbReference type="PANTHER" id="PTHR45339">
    <property type="entry name" value="HYBRID SIGNAL TRANSDUCTION HISTIDINE KINASE J"/>
    <property type="match status" value="1"/>
</dbReference>
<keyword evidence="10 13" id="KW-0472">Membrane</keyword>
<feature type="transmembrane region" description="Helical" evidence="13">
    <location>
        <begin position="242"/>
        <end position="267"/>
    </location>
</feature>
<keyword evidence="17" id="KW-1185">Reference proteome</keyword>
<keyword evidence="9" id="KW-0902">Two-component regulatory system</keyword>
<dbReference type="EMBL" id="CP003940">
    <property type="protein sequence ID" value="AFZ46075.1"/>
    <property type="molecule type" value="Genomic_DNA"/>
</dbReference>
<evidence type="ECO:0000259" key="15">
    <source>
        <dbReference type="PROSITE" id="PS50110"/>
    </source>
</evidence>
<dbReference type="PROSITE" id="PS50109">
    <property type="entry name" value="HIS_KIN"/>
    <property type="match status" value="1"/>
</dbReference>
<feature type="transmembrane region" description="Helical" evidence="13">
    <location>
        <begin position="91"/>
        <end position="111"/>
    </location>
</feature>
<dbReference type="AlphaFoldDB" id="K9YI49"/>
<dbReference type="InterPro" id="IPR004358">
    <property type="entry name" value="Sig_transdc_His_kin-like_C"/>
</dbReference>
<dbReference type="eggNOG" id="COG3447">
    <property type="taxonomic scope" value="Bacteria"/>
</dbReference>